<dbReference type="RefSeq" id="XP_002774603.1">
    <property type="nucleotide sequence ID" value="XM_002774557.1"/>
</dbReference>
<dbReference type="AlphaFoldDB" id="C5LAG3"/>
<dbReference type="EMBL" id="GG680729">
    <property type="protein sequence ID" value="EER06419.1"/>
    <property type="molecule type" value="Genomic_DNA"/>
</dbReference>
<evidence type="ECO:0000313" key="1">
    <source>
        <dbReference type="EMBL" id="EER06419.1"/>
    </source>
</evidence>
<organism evidence="2">
    <name type="scientific">Perkinsus marinus (strain ATCC 50983 / TXsc)</name>
    <dbReference type="NCBI Taxonomy" id="423536"/>
    <lineage>
        <taxon>Eukaryota</taxon>
        <taxon>Sar</taxon>
        <taxon>Alveolata</taxon>
        <taxon>Perkinsozoa</taxon>
        <taxon>Perkinsea</taxon>
        <taxon>Perkinsida</taxon>
        <taxon>Perkinsidae</taxon>
        <taxon>Perkinsus</taxon>
    </lineage>
</organism>
<dbReference type="Gene3D" id="1.10.510.10">
    <property type="entry name" value="Transferase(Phosphotransferase) domain 1"/>
    <property type="match status" value="1"/>
</dbReference>
<keyword evidence="2" id="KW-1185">Reference proteome</keyword>
<dbReference type="OrthoDB" id="447103at2759"/>
<gene>
    <name evidence="1" type="ORF">Pmar_PMAR006229</name>
</gene>
<proteinExistence type="predicted"/>
<evidence type="ECO:0000313" key="2">
    <source>
        <dbReference type="Proteomes" id="UP000007800"/>
    </source>
</evidence>
<dbReference type="InParanoid" id="C5LAG3"/>
<dbReference type="Proteomes" id="UP000007800">
    <property type="component" value="Unassembled WGS sequence"/>
</dbReference>
<dbReference type="SUPFAM" id="SSF56112">
    <property type="entry name" value="Protein kinase-like (PK-like)"/>
    <property type="match status" value="1"/>
</dbReference>
<accession>C5LAG3</accession>
<dbReference type="GeneID" id="9065532"/>
<dbReference type="InterPro" id="IPR011009">
    <property type="entry name" value="Kinase-like_dom_sf"/>
</dbReference>
<name>C5LAG3_PERM5</name>
<protein>
    <recommendedName>
        <fullName evidence="3">Protein kinase domain-containing protein</fullName>
    </recommendedName>
</protein>
<reference evidence="1 2" key="1">
    <citation type="submission" date="2008-07" db="EMBL/GenBank/DDBJ databases">
        <authorList>
            <person name="El-Sayed N."/>
            <person name="Caler E."/>
            <person name="Inman J."/>
            <person name="Amedeo P."/>
            <person name="Hass B."/>
            <person name="Wortman J."/>
        </authorList>
    </citation>
    <scope>NUCLEOTIDE SEQUENCE [LARGE SCALE GENOMIC DNA]</scope>
    <source>
        <strain evidence="2">ATCC 50983 / TXsc</strain>
    </source>
</reference>
<evidence type="ECO:0008006" key="3">
    <source>
        <dbReference type="Google" id="ProtNLM"/>
    </source>
</evidence>
<sequence>MLNALYKSVVSTVGNVAGLGGLPSSMKFHITKKVDSHSPLIIGGLEDFAYSIISALRFVIVDGKLVHGNIGPQSVFITPKGEFRLGGFELARPISEADGNRLMSDIESSKLTR</sequence>